<dbReference type="SUPFAM" id="SSF53756">
    <property type="entry name" value="UDP-Glycosyltransferase/glycogen phosphorylase"/>
    <property type="match status" value="1"/>
</dbReference>
<keyword evidence="2" id="KW-1185">Reference proteome</keyword>
<dbReference type="AlphaFoldDB" id="A1SUZ2"/>
<dbReference type="InterPro" id="IPR005262">
    <property type="entry name" value="MJ1255-like"/>
</dbReference>
<accession>A1SUZ2</accession>
<evidence type="ECO:0008006" key="3">
    <source>
        <dbReference type="Google" id="ProtNLM"/>
    </source>
</evidence>
<dbReference type="CAZy" id="GT1">
    <property type="family name" value="Glycosyltransferase Family 1"/>
</dbReference>
<dbReference type="Gene3D" id="3.40.50.2000">
    <property type="entry name" value="Glycogen Phosphorylase B"/>
    <property type="match status" value="1"/>
</dbReference>
<proteinExistence type="predicted"/>
<dbReference type="KEGG" id="pin:Ping_1492"/>
<dbReference type="RefSeq" id="WP_011769867.1">
    <property type="nucleotide sequence ID" value="NC_008709.1"/>
</dbReference>
<evidence type="ECO:0000313" key="2">
    <source>
        <dbReference type="Proteomes" id="UP000000639"/>
    </source>
</evidence>
<dbReference type="Pfam" id="PF13528">
    <property type="entry name" value="Glyco_trans_1_3"/>
    <property type="match status" value="1"/>
</dbReference>
<sequence length="347" mass="39708">MNILYGIQGTGNGHVARSRVIAKYIAESDAKVTYLFSGRDKNQYYEMEVFNDHLIREGLTFVSEGGKVNYVQTTLKNNLWQFLKDVFSLDLSSYDLIITDFEPITAWAAKLRNKPIIGLGHQYAFGPNTPLAGENWLAKWVLKNFAPAPFGIGLHWHPYQENILPPIIDINLSRKITQNFIMVYLPFEDQSEVTDLLNTFSDYNFILYSPQLTEIQHGNVLWQKTCYQGFTNNLTQTRGVICNSGFELISECLHLGIPILVKPIHGQMEQLSNALALKQLQLADVMHHLDEDLIGNWLEMLDDDIQHKPQLIPNVAKEIVALIMAKNWEKTNELSETLWKTPIFQAR</sequence>
<name>A1SUZ2_PSYIN</name>
<evidence type="ECO:0000313" key="1">
    <source>
        <dbReference type="EMBL" id="ABM03307.1"/>
    </source>
</evidence>
<dbReference type="HOGENOM" id="CLU_048991_0_0_6"/>
<dbReference type="NCBIfam" id="TIGR00661">
    <property type="entry name" value="MJ1255"/>
    <property type="match status" value="1"/>
</dbReference>
<gene>
    <name evidence="1" type="ordered locus">Ping_1492</name>
</gene>
<dbReference type="Proteomes" id="UP000000639">
    <property type="component" value="Chromosome"/>
</dbReference>
<dbReference type="STRING" id="357804.Ping_1492"/>
<reference evidence="1 2" key="1">
    <citation type="submission" date="2007-01" db="EMBL/GenBank/DDBJ databases">
        <title>Complete sequence of Psychromonas ingrahamii 37.</title>
        <authorList>
            <consortium name="US DOE Joint Genome Institute"/>
            <person name="Copeland A."/>
            <person name="Lucas S."/>
            <person name="Lapidus A."/>
            <person name="Barry K."/>
            <person name="Detter J.C."/>
            <person name="Glavina del Rio T."/>
            <person name="Hammon N."/>
            <person name="Israni S."/>
            <person name="Dalin E."/>
            <person name="Tice H."/>
            <person name="Pitluck S."/>
            <person name="Thompson L.S."/>
            <person name="Brettin T."/>
            <person name="Bruce D."/>
            <person name="Han C."/>
            <person name="Tapia R."/>
            <person name="Schmutz J."/>
            <person name="Larimer F."/>
            <person name="Land M."/>
            <person name="Hauser L."/>
            <person name="Kyrpides N."/>
            <person name="Ivanova N."/>
            <person name="Staley J."/>
            <person name="Richardson P."/>
        </authorList>
    </citation>
    <scope>NUCLEOTIDE SEQUENCE [LARGE SCALE GENOMIC DNA]</scope>
    <source>
        <strain evidence="1 2">37</strain>
    </source>
</reference>
<organism evidence="1 2">
    <name type="scientific">Psychromonas ingrahamii (strain DSM 17664 / CCUG 51855 / 37)</name>
    <dbReference type="NCBI Taxonomy" id="357804"/>
    <lineage>
        <taxon>Bacteria</taxon>
        <taxon>Pseudomonadati</taxon>
        <taxon>Pseudomonadota</taxon>
        <taxon>Gammaproteobacteria</taxon>
        <taxon>Alteromonadales</taxon>
        <taxon>Psychromonadaceae</taxon>
        <taxon>Psychromonas</taxon>
    </lineage>
</organism>
<dbReference type="EMBL" id="CP000510">
    <property type="protein sequence ID" value="ABM03307.1"/>
    <property type="molecule type" value="Genomic_DNA"/>
</dbReference>
<protein>
    <recommendedName>
        <fullName evidence="3">Glycosyltransferase</fullName>
    </recommendedName>
</protein>
<dbReference type="eggNOG" id="COG1819">
    <property type="taxonomic scope" value="Bacteria"/>
</dbReference>